<dbReference type="RefSeq" id="WP_006606884.1">
    <property type="nucleotide sequence ID" value="NZ_CP072931.1"/>
</dbReference>
<reference evidence="3" key="1">
    <citation type="journal article" date="2012" name="J. Bacteriol.">
        <title>Genome Sequence of Streptomyces auratus Strain AGR0001, a Phoslactomycin-Producing Actinomycete.</title>
        <authorList>
            <person name="Han X."/>
            <person name="Li M."/>
            <person name="Ding Z."/>
            <person name="Zhao J."/>
            <person name="Ji K."/>
            <person name="Wen M."/>
            <person name="Lu T."/>
        </authorList>
    </citation>
    <scope>NUCLEOTIDE SEQUENCE [LARGE SCALE GENOMIC DNA]</scope>
    <source>
        <strain evidence="3">AGR0001</strain>
    </source>
</reference>
<dbReference type="PATRIC" id="fig|1160718.3.peg.5444"/>
<sequence>MSIEQEVLDVIASGGQCDNAKLAELFDRLEPVDTDLLLGTWQGGGFEHTSENAALRESFALYPHLGLGAVDPQRDVLRLGAGDTSARVRSRGPGRPGTAKHSRPAAGGSR</sequence>
<name>J2JUU7_9ACTN</name>
<evidence type="ECO:0000313" key="3">
    <source>
        <dbReference type="EMBL" id="EJJ03825.1"/>
    </source>
</evidence>
<dbReference type="STRING" id="1160718.SU9_26879"/>
<accession>J2JUU7</accession>
<proteinExistence type="predicted"/>
<dbReference type="Pfam" id="PF14231">
    <property type="entry name" value="GXWXG"/>
    <property type="match status" value="1"/>
</dbReference>
<comment type="caution">
    <text evidence="3">The sequence shown here is derived from an EMBL/GenBank/DDBJ whole genome shotgun (WGS) entry which is preliminary data.</text>
</comment>
<feature type="domain" description="GXWXG" evidence="2">
    <location>
        <begin position="24"/>
        <end position="47"/>
    </location>
</feature>
<evidence type="ECO:0000259" key="2">
    <source>
        <dbReference type="Pfam" id="PF14231"/>
    </source>
</evidence>
<organism evidence="3">
    <name type="scientific">Streptomyces auratus AGR0001</name>
    <dbReference type="NCBI Taxonomy" id="1160718"/>
    <lineage>
        <taxon>Bacteria</taxon>
        <taxon>Bacillati</taxon>
        <taxon>Actinomycetota</taxon>
        <taxon>Actinomycetes</taxon>
        <taxon>Kitasatosporales</taxon>
        <taxon>Streptomycetaceae</taxon>
        <taxon>Streptomyces</taxon>
    </lineage>
</organism>
<dbReference type="HOGENOM" id="CLU_2169559_0_0_11"/>
<evidence type="ECO:0000256" key="1">
    <source>
        <dbReference type="SAM" id="MobiDB-lite"/>
    </source>
</evidence>
<protein>
    <recommendedName>
        <fullName evidence="2">GXWXG domain-containing protein</fullName>
    </recommendedName>
</protein>
<dbReference type="EMBL" id="AJGV01000169">
    <property type="protein sequence ID" value="EJJ03825.1"/>
    <property type="molecule type" value="Genomic_DNA"/>
</dbReference>
<feature type="region of interest" description="Disordered" evidence="1">
    <location>
        <begin position="81"/>
        <end position="110"/>
    </location>
</feature>
<feature type="compositionally biased region" description="Basic residues" evidence="1">
    <location>
        <begin position="88"/>
        <end position="103"/>
    </location>
</feature>
<dbReference type="InterPro" id="IPR025951">
    <property type="entry name" value="GXWXG_dom"/>
</dbReference>
<dbReference type="AlphaFoldDB" id="J2JUU7"/>
<dbReference type="Gene3D" id="2.40.128.580">
    <property type="entry name" value="GXWXG domain"/>
    <property type="match status" value="1"/>
</dbReference>
<gene>
    <name evidence="3" type="ORF">SU9_26879</name>
</gene>